<dbReference type="InterPro" id="IPR001453">
    <property type="entry name" value="MoaB/Mog_dom"/>
</dbReference>
<evidence type="ECO:0000256" key="7">
    <source>
        <dbReference type="ARBA" id="ARBA00023150"/>
    </source>
</evidence>
<dbReference type="Pfam" id="PF03453">
    <property type="entry name" value="MoeA_N"/>
    <property type="match status" value="1"/>
</dbReference>
<gene>
    <name evidence="11" type="ORF">J2S74_002828</name>
</gene>
<dbReference type="EMBL" id="JAUSUG010000010">
    <property type="protein sequence ID" value="MDQ0255446.1"/>
    <property type="molecule type" value="Genomic_DNA"/>
</dbReference>
<evidence type="ECO:0000256" key="9">
    <source>
        <dbReference type="RuleBase" id="RU365090"/>
    </source>
</evidence>
<evidence type="ECO:0000256" key="5">
    <source>
        <dbReference type="ARBA" id="ARBA00021108"/>
    </source>
</evidence>
<dbReference type="EC" id="2.10.1.1" evidence="4 9"/>
<dbReference type="InterPro" id="IPR005111">
    <property type="entry name" value="MoeA_C_domain_IV"/>
</dbReference>
<dbReference type="Gene3D" id="2.170.190.11">
    <property type="entry name" value="Molybdopterin biosynthesis moea protein, domain 3"/>
    <property type="match status" value="1"/>
</dbReference>
<keyword evidence="9" id="KW-0479">Metal-binding</keyword>
<evidence type="ECO:0000313" key="11">
    <source>
        <dbReference type="EMBL" id="MDQ0255446.1"/>
    </source>
</evidence>
<dbReference type="GO" id="GO:0061599">
    <property type="term" value="F:molybdopterin molybdotransferase activity"/>
    <property type="evidence" value="ECO:0007669"/>
    <property type="project" value="UniProtKB-EC"/>
</dbReference>
<name>A0ABT9ZXI5_9BACI</name>
<dbReference type="SUPFAM" id="SSF63867">
    <property type="entry name" value="MoeA C-terminal domain-like"/>
    <property type="match status" value="1"/>
</dbReference>
<reference evidence="11 12" key="1">
    <citation type="submission" date="2023-07" db="EMBL/GenBank/DDBJ databases">
        <title>Genomic Encyclopedia of Type Strains, Phase IV (KMG-IV): sequencing the most valuable type-strain genomes for metagenomic binning, comparative biology and taxonomic classification.</title>
        <authorList>
            <person name="Goeker M."/>
        </authorList>
    </citation>
    <scope>NUCLEOTIDE SEQUENCE [LARGE SCALE GENOMIC DNA]</scope>
    <source>
        <strain evidence="11 12">DSM 9768</strain>
    </source>
</reference>
<dbReference type="Gene3D" id="3.90.105.10">
    <property type="entry name" value="Molybdopterin biosynthesis moea protein, domain 2"/>
    <property type="match status" value="1"/>
</dbReference>
<comment type="similarity">
    <text evidence="3 9">Belongs to the MoeA family.</text>
</comment>
<dbReference type="CDD" id="cd00887">
    <property type="entry name" value="MoeA"/>
    <property type="match status" value="1"/>
</dbReference>
<dbReference type="InterPro" id="IPR036425">
    <property type="entry name" value="MoaB/Mog-like_dom_sf"/>
</dbReference>
<comment type="pathway">
    <text evidence="2 9">Cofactor biosynthesis; molybdopterin biosynthesis.</text>
</comment>
<evidence type="ECO:0000256" key="3">
    <source>
        <dbReference type="ARBA" id="ARBA00010763"/>
    </source>
</evidence>
<accession>A0ABT9ZXI5</accession>
<comment type="catalytic activity">
    <reaction evidence="8">
        <text>adenylyl-molybdopterin + molybdate = Mo-molybdopterin + AMP + H(+)</text>
        <dbReference type="Rhea" id="RHEA:35047"/>
        <dbReference type="ChEBI" id="CHEBI:15378"/>
        <dbReference type="ChEBI" id="CHEBI:36264"/>
        <dbReference type="ChEBI" id="CHEBI:62727"/>
        <dbReference type="ChEBI" id="CHEBI:71302"/>
        <dbReference type="ChEBI" id="CHEBI:456215"/>
        <dbReference type="EC" id="2.10.1.1"/>
    </reaction>
</comment>
<comment type="function">
    <text evidence="1 9">Catalyzes the insertion of molybdate into adenylated molybdopterin with the concomitant release of AMP.</text>
</comment>
<dbReference type="PANTHER" id="PTHR10192">
    <property type="entry name" value="MOLYBDOPTERIN BIOSYNTHESIS PROTEIN"/>
    <property type="match status" value="1"/>
</dbReference>
<protein>
    <recommendedName>
        <fullName evidence="5 9">Molybdopterin molybdenumtransferase</fullName>
        <ecNumber evidence="4 9">2.10.1.1</ecNumber>
    </recommendedName>
</protein>
<proteinExistence type="inferred from homology"/>
<evidence type="ECO:0000313" key="12">
    <source>
        <dbReference type="Proteomes" id="UP001230005"/>
    </source>
</evidence>
<dbReference type="SUPFAM" id="SSF63882">
    <property type="entry name" value="MoeA N-terminal region -like"/>
    <property type="match status" value="1"/>
</dbReference>
<feature type="domain" description="MoaB/Mog" evidence="10">
    <location>
        <begin position="189"/>
        <end position="327"/>
    </location>
</feature>
<sequence length="432" mass="47306">MVEERTPILVSEAIKRVMEFSIKGKSEYISLEESNGRYLAEDIKADHNIPPFDRSPLDGFAVRSKDTQNASSTNPVFLEVIETVGAGGVTQQKVTPGQAVRVMTGTIMPEECDAIVMFELTKEKKENGRTYIEIKRPFNSGDFVSFEGEETKKGDVLVKAGTRIHAGVIAVLATFGYKNVPVVKKPVIGVYATGTELLELDEPLEPGKIRNSNAYMIQAQVEQAGGEAKYYGQLVDDFDQCYQAIKNALGEVDVLITTGGVSVGDFDYLPQIYEKLGANVLFNKIAMRPGSVTTVAEKNGKLLFGLSGNPSASFVGFELYTRPWIKAYLYSETPYLEVVKGLLTKDFPKPNPFSRFIRSRMVFVDGRIAAEPIGMDKSQVVTSLAHSDVLVALPGGSRGYSSGDEVDILLLNREGSVNPFKDPTKLRSGEGR</sequence>
<dbReference type="Gene3D" id="2.40.340.10">
    <property type="entry name" value="MoeA, C-terminal, domain IV"/>
    <property type="match status" value="1"/>
</dbReference>
<dbReference type="Gene3D" id="3.40.980.10">
    <property type="entry name" value="MoaB/Mog-like domain"/>
    <property type="match status" value="1"/>
</dbReference>
<keyword evidence="7 9" id="KW-0501">Molybdenum cofactor biosynthesis</keyword>
<dbReference type="InterPro" id="IPR036135">
    <property type="entry name" value="MoeA_linker/N_sf"/>
</dbReference>
<comment type="cofactor">
    <cofactor evidence="9">
        <name>Mg(2+)</name>
        <dbReference type="ChEBI" id="CHEBI:18420"/>
    </cofactor>
</comment>
<dbReference type="SMART" id="SM00852">
    <property type="entry name" value="MoCF_biosynth"/>
    <property type="match status" value="1"/>
</dbReference>
<evidence type="ECO:0000256" key="8">
    <source>
        <dbReference type="ARBA" id="ARBA00047317"/>
    </source>
</evidence>
<keyword evidence="9" id="KW-0460">Magnesium</keyword>
<comment type="caution">
    <text evidence="11">The sequence shown here is derived from an EMBL/GenBank/DDBJ whole genome shotgun (WGS) entry which is preliminary data.</text>
</comment>
<dbReference type="SUPFAM" id="SSF53218">
    <property type="entry name" value="Molybdenum cofactor biosynthesis proteins"/>
    <property type="match status" value="1"/>
</dbReference>
<dbReference type="InterPro" id="IPR036688">
    <property type="entry name" value="MoeA_C_domain_IV_sf"/>
</dbReference>
<evidence type="ECO:0000256" key="1">
    <source>
        <dbReference type="ARBA" id="ARBA00002901"/>
    </source>
</evidence>
<dbReference type="InterPro" id="IPR038987">
    <property type="entry name" value="MoeA-like"/>
</dbReference>
<keyword evidence="12" id="KW-1185">Reference proteome</keyword>
<keyword evidence="6 9" id="KW-0500">Molybdenum</keyword>
<evidence type="ECO:0000256" key="6">
    <source>
        <dbReference type="ARBA" id="ARBA00022505"/>
    </source>
</evidence>
<dbReference type="Pfam" id="PF03454">
    <property type="entry name" value="MoeA_C"/>
    <property type="match status" value="1"/>
</dbReference>
<dbReference type="RefSeq" id="WP_307326371.1">
    <property type="nucleotide sequence ID" value="NZ_JAUSUG010000010.1"/>
</dbReference>
<evidence type="ECO:0000256" key="2">
    <source>
        <dbReference type="ARBA" id="ARBA00005046"/>
    </source>
</evidence>
<keyword evidence="9 11" id="KW-0808">Transferase</keyword>
<dbReference type="Pfam" id="PF00994">
    <property type="entry name" value="MoCF_biosynth"/>
    <property type="match status" value="1"/>
</dbReference>
<dbReference type="InterPro" id="IPR005110">
    <property type="entry name" value="MoeA_linker/N"/>
</dbReference>
<dbReference type="NCBIfam" id="NF045515">
    <property type="entry name" value="Glp_gephyrin"/>
    <property type="match status" value="1"/>
</dbReference>
<dbReference type="PANTHER" id="PTHR10192:SF5">
    <property type="entry name" value="GEPHYRIN"/>
    <property type="match status" value="1"/>
</dbReference>
<evidence type="ECO:0000256" key="4">
    <source>
        <dbReference type="ARBA" id="ARBA00013269"/>
    </source>
</evidence>
<organism evidence="11 12">
    <name type="scientific">Evansella vedderi</name>
    <dbReference type="NCBI Taxonomy" id="38282"/>
    <lineage>
        <taxon>Bacteria</taxon>
        <taxon>Bacillati</taxon>
        <taxon>Bacillota</taxon>
        <taxon>Bacilli</taxon>
        <taxon>Bacillales</taxon>
        <taxon>Bacillaceae</taxon>
        <taxon>Evansella</taxon>
    </lineage>
</organism>
<dbReference type="Proteomes" id="UP001230005">
    <property type="component" value="Unassembled WGS sequence"/>
</dbReference>
<evidence type="ECO:0000259" key="10">
    <source>
        <dbReference type="SMART" id="SM00852"/>
    </source>
</evidence>
<dbReference type="NCBIfam" id="TIGR00177">
    <property type="entry name" value="molyb_syn"/>
    <property type="match status" value="1"/>
</dbReference>